<dbReference type="PANTHER" id="PTHR23309:SF35">
    <property type="match status" value="1"/>
</dbReference>
<dbReference type="Pfam" id="PF00725">
    <property type="entry name" value="3HCDH"/>
    <property type="match status" value="2"/>
</dbReference>
<dbReference type="GO" id="GO:0006635">
    <property type="term" value="P:fatty acid beta-oxidation"/>
    <property type="evidence" value="ECO:0007669"/>
    <property type="project" value="TreeGrafter"/>
</dbReference>
<feature type="domain" description="3-hydroxyacyl-CoA dehydrogenase NAD binding" evidence="8">
    <location>
        <begin position="123"/>
        <end position="224"/>
    </location>
</feature>
<dbReference type="ExpressionAtlas" id="R7W3R9">
    <property type="expression patterns" value="baseline"/>
</dbReference>
<dbReference type="GO" id="GO:0070403">
    <property type="term" value="F:NAD+ binding"/>
    <property type="evidence" value="ECO:0007669"/>
    <property type="project" value="InterPro"/>
</dbReference>
<dbReference type="Gene3D" id="1.10.1040.50">
    <property type="match status" value="1"/>
</dbReference>
<evidence type="ECO:0000256" key="3">
    <source>
        <dbReference type="ARBA" id="ARBA00023239"/>
    </source>
</evidence>
<dbReference type="PANTHER" id="PTHR23309">
    <property type="entry name" value="3-HYDROXYACYL-COA DEHYROGENASE"/>
    <property type="match status" value="1"/>
</dbReference>
<dbReference type="InterPro" id="IPR008927">
    <property type="entry name" value="6-PGluconate_DH-like_C_sf"/>
</dbReference>
<keyword evidence="3" id="KW-0456">Lyase</keyword>
<dbReference type="GO" id="GO:0016853">
    <property type="term" value="F:isomerase activity"/>
    <property type="evidence" value="ECO:0007669"/>
    <property type="project" value="UniProtKB-KW"/>
</dbReference>
<organism evidence="9">
    <name type="scientific">Aegilops tauschii</name>
    <name type="common">Tausch's goatgrass</name>
    <name type="synonym">Aegilops squarrosa</name>
    <dbReference type="NCBI Taxonomy" id="37682"/>
    <lineage>
        <taxon>Eukaryota</taxon>
        <taxon>Viridiplantae</taxon>
        <taxon>Streptophyta</taxon>
        <taxon>Embryophyta</taxon>
        <taxon>Tracheophyta</taxon>
        <taxon>Spermatophyta</taxon>
        <taxon>Magnoliopsida</taxon>
        <taxon>Liliopsida</taxon>
        <taxon>Poales</taxon>
        <taxon>Poaceae</taxon>
        <taxon>BOP clade</taxon>
        <taxon>Pooideae</taxon>
        <taxon>Triticodae</taxon>
        <taxon>Triticeae</taxon>
        <taxon>Triticinae</taxon>
        <taxon>Aegilops</taxon>
    </lineage>
</organism>
<keyword evidence="1" id="KW-0560">Oxidoreductase</keyword>
<evidence type="ECO:0000259" key="7">
    <source>
        <dbReference type="Pfam" id="PF00725"/>
    </source>
</evidence>
<proteinExistence type="predicted"/>
<dbReference type="GO" id="GO:0004300">
    <property type="term" value="F:enoyl-CoA hydratase activity"/>
    <property type="evidence" value="ECO:0007669"/>
    <property type="project" value="UniProtKB-EC"/>
</dbReference>
<dbReference type="InterPro" id="IPR006108">
    <property type="entry name" value="3HC_DH_C"/>
</dbReference>
<dbReference type="GO" id="GO:0005777">
    <property type="term" value="C:peroxisome"/>
    <property type="evidence" value="ECO:0007669"/>
    <property type="project" value="TreeGrafter"/>
</dbReference>
<dbReference type="AlphaFoldDB" id="R7W3R9"/>
<evidence type="ECO:0000256" key="6">
    <source>
        <dbReference type="ARBA" id="ARBA00023717"/>
    </source>
</evidence>
<evidence type="ECO:0000259" key="8">
    <source>
        <dbReference type="Pfam" id="PF02737"/>
    </source>
</evidence>
<evidence type="ECO:0000313" key="9">
    <source>
        <dbReference type="EnsemblPlants" id="EMT14631"/>
    </source>
</evidence>
<reference evidence="9" key="1">
    <citation type="submission" date="2015-06" db="UniProtKB">
        <authorList>
            <consortium name="EnsemblPlants"/>
        </authorList>
    </citation>
    <scope>IDENTIFICATION</scope>
</reference>
<feature type="domain" description="3-hydroxyacyl-CoA dehydrogenase C-terminal" evidence="7">
    <location>
        <begin position="227"/>
        <end position="318"/>
    </location>
</feature>
<keyword evidence="4" id="KW-0511">Multifunctional enzyme</keyword>
<comment type="catalytic activity">
    <reaction evidence="5">
        <text>a (3S)-3-hydroxyacyl-CoA = a (2E)-enoyl-CoA + H2O</text>
        <dbReference type="Rhea" id="RHEA:16105"/>
        <dbReference type="ChEBI" id="CHEBI:15377"/>
        <dbReference type="ChEBI" id="CHEBI:57318"/>
        <dbReference type="ChEBI" id="CHEBI:58856"/>
        <dbReference type="EC" id="4.2.1.17"/>
    </reaction>
</comment>
<feature type="domain" description="3-hydroxyacyl-CoA dehydrogenase C-terminal" evidence="7">
    <location>
        <begin position="357"/>
        <end position="435"/>
    </location>
</feature>
<accession>R7W3R9</accession>
<dbReference type="SUPFAM" id="SSF48179">
    <property type="entry name" value="6-phosphogluconate dehydrogenase C-terminal domain-like"/>
    <property type="match status" value="2"/>
</dbReference>
<evidence type="ECO:0000256" key="4">
    <source>
        <dbReference type="ARBA" id="ARBA00023268"/>
    </source>
</evidence>
<keyword evidence="2" id="KW-0413">Isomerase</keyword>
<dbReference type="GO" id="GO:0003857">
    <property type="term" value="F:(3S)-3-hydroxyacyl-CoA dehydrogenase (NAD+) activity"/>
    <property type="evidence" value="ECO:0007669"/>
    <property type="project" value="TreeGrafter"/>
</dbReference>
<protein>
    <submittedName>
        <fullName evidence="9">Glyoxysomal fatty acid beta-oxidation multifunctional protein MFP-a</fullName>
    </submittedName>
</protein>
<dbReference type="FunFam" id="1.10.1040.50:FF:000004">
    <property type="entry name" value="Peroxisomal fatty acid beta-oxidation multifunctional protein"/>
    <property type="match status" value="1"/>
</dbReference>
<name>R7W3R9_AEGTA</name>
<dbReference type="InterPro" id="IPR006176">
    <property type="entry name" value="3-OHacyl-CoA_DH_NAD-bd"/>
</dbReference>
<dbReference type="Pfam" id="PF02737">
    <property type="entry name" value="3HCDH_N"/>
    <property type="match status" value="1"/>
</dbReference>
<evidence type="ECO:0000256" key="1">
    <source>
        <dbReference type="ARBA" id="ARBA00023002"/>
    </source>
</evidence>
<dbReference type="SUPFAM" id="SSF51735">
    <property type="entry name" value="NAD(P)-binding Rossmann-fold domains"/>
    <property type="match status" value="1"/>
</dbReference>
<evidence type="ECO:0000256" key="2">
    <source>
        <dbReference type="ARBA" id="ARBA00023235"/>
    </source>
</evidence>
<dbReference type="Gene3D" id="3.40.50.720">
    <property type="entry name" value="NAD(P)-binding Rossmann-like Domain"/>
    <property type="match status" value="1"/>
</dbReference>
<sequence>MAGDGGVYVVTLMKASSSNYRQPARAAPGEILRSPDRTMAALRCRVPYWGHRLWSGAGWKRREVVWRAFSRVDDGGSRRHGAAGSCRWLRRPHTRQASWLRSASDWWVPHTRQESWLGPQVLDVRFGCKAVIEDLLLKQKIFSDLERSCHSNCIFATNTSTIDLRLIGQQTACQDRIVGAHFFSPAHVMPLLEIVRTQQTSSQVIVDLLDVAKKIRKTPIVVGSCTGFAVNRMFFPYGQAAGLLVDYGLDIYHIDHVIANFGMPPFRLADLVGFGVAVATGKQYYKSYPERCYKSRLTEIMLEENRTGESSHRGFYLYNDKRQASPDPDIKKYVEKSRNMAGVAQDPKLMKLTDKDIVEMVFFPVVNEACRVLDEGIALKASDLDVASIMGMGFPSFRGGVMFWADSLGAEYVYRRLDAWSKDYGEFFRPCEYLAARASRGTSLLWDPERRLFSFY</sequence>
<evidence type="ECO:0000256" key="5">
    <source>
        <dbReference type="ARBA" id="ARBA00023709"/>
    </source>
</evidence>
<dbReference type="InterPro" id="IPR036291">
    <property type="entry name" value="NAD(P)-bd_dom_sf"/>
</dbReference>
<comment type="catalytic activity">
    <reaction evidence="6">
        <text>a 4-saturated-(3S)-3-hydroxyacyl-CoA = a (3E)-enoyl-CoA + H2O</text>
        <dbReference type="Rhea" id="RHEA:20724"/>
        <dbReference type="ChEBI" id="CHEBI:15377"/>
        <dbReference type="ChEBI" id="CHEBI:58521"/>
        <dbReference type="ChEBI" id="CHEBI:137480"/>
        <dbReference type="EC" id="4.2.1.17"/>
    </reaction>
</comment>
<dbReference type="EnsemblPlants" id="EMT14631">
    <property type="protein sequence ID" value="EMT14631"/>
    <property type="gene ID" value="F775_30757"/>
</dbReference>